<organism evidence="3 4">
    <name type="scientific">Anthostomella pinea</name>
    <dbReference type="NCBI Taxonomy" id="933095"/>
    <lineage>
        <taxon>Eukaryota</taxon>
        <taxon>Fungi</taxon>
        <taxon>Dikarya</taxon>
        <taxon>Ascomycota</taxon>
        <taxon>Pezizomycotina</taxon>
        <taxon>Sordariomycetes</taxon>
        <taxon>Xylariomycetidae</taxon>
        <taxon>Xylariales</taxon>
        <taxon>Xylariaceae</taxon>
        <taxon>Anthostomella</taxon>
    </lineage>
</organism>
<evidence type="ECO:0000313" key="3">
    <source>
        <dbReference type="EMBL" id="CAJ2503566.1"/>
    </source>
</evidence>
<keyword evidence="4" id="KW-1185">Reference proteome</keyword>
<evidence type="ECO:0000256" key="2">
    <source>
        <dbReference type="SAM" id="Phobius"/>
    </source>
</evidence>
<keyword evidence="2" id="KW-1133">Transmembrane helix</keyword>
<feature type="region of interest" description="Disordered" evidence="1">
    <location>
        <begin position="272"/>
        <end position="302"/>
    </location>
</feature>
<dbReference type="Proteomes" id="UP001295740">
    <property type="component" value="Unassembled WGS sequence"/>
</dbReference>
<gene>
    <name evidence="3" type="ORF">KHLLAP_LOCUS4034</name>
</gene>
<accession>A0AAI8VET6</accession>
<keyword evidence="2" id="KW-0472">Membrane</keyword>
<feature type="region of interest" description="Disordered" evidence="1">
    <location>
        <begin position="186"/>
        <end position="205"/>
    </location>
</feature>
<feature type="transmembrane region" description="Helical" evidence="2">
    <location>
        <begin position="95"/>
        <end position="112"/>
    </location>
</feature>
<evidence type="ECO:0000256" key="1">
    <source>
        <dbReference type="SAM" id="MobiDB-lite"/>
    </source>
</evidence>
<keyword evidence="2" id="KW-0812">Transmembrane</keyword>
<dbReference type="PANTHER" id="PTHR35179">
    <property type="entry name" value="PROTEIN CBG02620"/>
    <property type="match status" value="1"/>
</dbReference>
<name>A0AAI8VET6_9PEZI</name>
<protein>
    <submittedName>
        <fullName evidence="3">Uu.00g109600.m01.CDS01</fullName>
    </submittedName>
</protein>
<reference evidence="3" key="1">
    <citation type="submission" date="2023-10" db="EMBL/GenBank/DDBJ databases">
        <authorList>
            <person name="Hackl T."/>
        </authorList>
    </citation>
    <scope>NUCLEOTIDE SEQUENCE</scope>
</reference>
<feature type="transmembrane region" description="Helical" evidence="2">
    <location>
        <begin position="132"/>
        <end position="151"/>
    </location>
</feature>
<dbReference type="EMBL" id="CAUWAG010000006">
    <property type="protein sequence ID" value="CAJ2503566.1"/>
    <property type="molecule type" value="Genomic_DNA"/>
</dbReference>
<feature type="compositionally biased region" description="Polar residues" evidence="1">
    <location>
        <begin position="280"/>
        <end position="290"/>
    </location>
</feature>
<evidence type="ECO:0000313" key="4">
    <source>
        <dbReference type="Proteomes" id="UP001295740"/>
    </source>
</evidence>
<sequence>MAGNSTVPVGLFVSPNYQWKPPTENEYIQFLMQIIINRLSLVSDGPSAETWLRWSVVAYIGLINISVFIIWIPSQLHVSDRWMHINSIWDKIEKVLILVIDASLNCYFIYIVRTRMIAKGLTKYKTIYKFNLTMIFFSISLDFIIIGLMVLPNHIMFMLFQNAAYMVKLQIEMTIADLVGKIRRSGSKRSAGRWPPSRRVDNRRESWTSAHGARKFIATISRGANHTENLTQHSAHAEHVRPMDLARCASNLDALFPPPTGIKRTIRTDVSVSRRGDEGSFTSSSLTSTEHLPDQAELGTGDWDTAFDNMTKLSTREHTHTT</sequence>
<comment type="caution">
    <text evidence="3">The sequence shown here is derived from an EMBL/GenBank/DDBJ whole genome shotgun (WGS) entry which is preliminary data.</text>
</comment>
<dbReference type="PANTHER" id="PTHR35179:SF1">
    <property type="entry name" value="INTEGRAL MEMBRANE PROTEIN"/>
    <property type="match status" value="1"/>
</dbReference>
<proteinExistence type="predicted"/>
<dbReference type="AlphaFoldDB" id="A0AAI8VET6"/>
<feature type="transmembrane region" description="Helical" evidence="2">
    <location>
        <begin position="51"/>
        <end position="74"/>
    </location>
</feature>